<evidence type="ECO:0000256" key="1">
    <source>
        <dbReference type="ARBA" id="ARBA00004141"/>
    </source>
</evidence>
<sequence>MADDLKRSTSSSPLGSSGTINGHLHLRARSSWYGATQTSSSSDDLVDTEPRPFAWRAWLFNRNYVPADAQPDAIATRRSVYDDPNLAQHYWPKKDYENIHRFDPTARWTNKEEQALVRKIDWKVMLWAAISFSALNLDRNNMNQANSDNILGDLGLTTDDFNMGNAIFRFAFLSAELPSQLISKRVGPDRWIPTQMVLWSIATMGQFWLSGRFSFLACRALLGFLQGGFIPDLVLYLSYFYTKHELPFRLALFWMSSNLVGIIGSFLAYGILHMRGVLGQAGWRWLFLFEGLITLIIGIATFFRMPPGPTETKTWFRPDGWFSEREEVIAVTRILRDDPTKGDMHNREGLSLSRLWTAICDYDLWPLYLIGLFFGIPAGPPATYLTLNLRNYGFTTFQTNLLTIPSAITGMVMMFGITLVSESVNERSIIAMAQDVWTLPFLVALYLLPENPNHWTYFGLAVGLLSHPYTHPIQVGWCSRNSGAVASRTVNASLYNMFVQASAIVSAQIYRADDAPRYRRGNRNLIIINCFNIIVLYPGTKLYYMWRNRQKERTWSAMTVERLEGATAVGPNEMKPPASQASSVSKAALDVYNDDEKASSTVELVEEEPQSFRWSTLLFQRRHGHGDPDAVATRRSVYDDPNLAQHYWPKASYENIHRFDPTARWTYREERALIWKIDWKVMFWAAISFSALNLDRSNISQANSDNFLKDLKLTTDDFNWGNTVFRLSFLIAELPSQLVSKRVGPDRWIPTQIVLWSLVTMSQYWLTGRATFLLTRALLGFLQGGFIPDLILYLSYFYTKHELPVRLALFWISSNICGIIASFLAFGILHMRGVLGQGGWRWLFLIEGLITLLIGLATFFRMPPSPTQTKAWFRPKGWFTEREETIIVSRILRDDPTKGDMHNREGLTLKRLWTAVCDYDLWPLYLIGVFFGLPTIPPATYLTLSLRNIGFSTFKTNLLTIPSTVAGIITMFGITLISERVNERSIVAMAEDIWTLPFLVALYCLPENPNQWIYFGLASGLLSYPYTHPIQVGWCSRNSGAVASRTVNASLYNMFVQASSIIGAQIYRADDAPRYRRGNKILIIINCFNIVILYPGTKLYYIFRNRQRERVWNAMTVEEQQKYLETTKDVGNRRLDFRFAH</sequence>
<comment type="caution">
    <text evidence="9">The sequence shown here is derived from an EMBL/GenBank/DDBJ whole genome shotgun (WGS) entry which is preliminary data.</text>
</comment>
<keyword evidence="2" id="KW-0813">Transport</keyword>
<keyword evidence="4 7" id="KW-1133">Transmembrane helix</keyword>
<reference evidence="9" key="1">
    <citation type="submission" date="2020-05" db="EMBL/GenBank/DDBJ databases">
        <title>Mycena genomes resolve the evolution of fungal bioluminescence.</title>
        <authorList>
            <person name="Tsai I.J."/>
        </authorList>
    </citation>
    <scope>NUCLEOTIDE SEQUENCE</scope>
    <source>
        <strain evidence="9">110903Hualien_Pintung</strain>
    </source>
</reference>
<feature type="region of interest" description="Disordered" evidence="6">
    <location>
        <begin position="1"/>
        <end position="22"/>
    </location>
</feature>
<feature type="transmembrane region" description="Helical" evidence="7">
    <location>
        <begin position="365"/>
        <end position="387"/>
    </location>
</feature>
<dbReference type="FunFam" id="1.20.1250.20:FF:000106">
    <property type="entry name" value="MFS transporter, putative"/>
    <property type="match status" value="2"/>
</dbReference>
<feature type="transmembrane region" description="Helical" evidence="7">
    <location>
        <begin position="284"/>
        <end position="303"/>
    </location>
</feature>
<dbReference type="GO" id="GO:0022857">
    <property type="term" value="F:transmembrane transporter activity"/>
    <property type="evidence" value="ECO:0007669"/>
    <property type="project" value="InterPro"/>
</dbReference>
<keyword evidence="10" id="KW-1185">Reference proteome</keyword>
<evidence type="ECO:0000256" key="6">
    <source>
        <dbReference type="SAM" id="MobiDB-lite"/>
    </source>
</evidence>
<protein>
    <recommendedName>
        <fullName evidence="8">Major facilitator superfamily (MFS) profile domain-containing protein</fullName>
    </recommendedName>
</protein>
<feature type="transmembrane region" description="Helical" evidence="7">
    <location>
        <begin position="251"/>
        <end position="272"/>
    </location>
</feature>
<organism evidence="9 10">
    <name type="scientific">Mycena chlorophos</name>
    <name type="common">Agaric fungus</name>
    <name type="synonym">Agaricus chlorophos</name>
    <dbReference type="NCBI Taxonomy" id="658473"/>
    <lineage>
        <taxon>Eukaryota</taxon>
        <taxon>Fungi</taxon>
        <taxon>Dikarya</taxon>
        <taxon>Basidiomycota</taxon>
        <taxon>Agaricomycotina</taxon>
        <taxon>Agaricomycetes</taxon>
        <taxon>Agaricomycetidae</taxon>
        <taxon>Agaricales</taxon>
        <taxon>Marasmiineae</taxon>
        <taxon>Mycenaceae</taxon>
        <taxon>Mycena</taxon>
    </lineage>
</organism>
<feature type="transmembrane region" description="Helical" evidence="7">
    <location>
        <begin position="922"/>
        <end position="944"/>
    </location>
</feature>
<dbReference type="PROSITE" id="PS50850">
    <property type="entry name" value="MFS"/>
    <property type="match status" value="1"/>
</dbReference>
<accession>A0A8H6TM74</accession>
<dbReference type="EMBL" id="JACAZE010000004">
    <property type="protein sequence ID" value="KAF7318235.1"/>
    <property type="molecule type" value="Genomic_DNA"/>
</dbReference>
<feature type="transmembrane region" description="Helical" evidence="7">
    <location>
        <begin position="778"/>
        <end position="796"/>
    </location>
</feature>
<feature type="transmembrane region" description="Helical" evidence="7">
    <location>
        <begin position="842"/>
        <end position="860"/>
    </location>
</feature>
<feature type="transmembrane region" description="Helical" evidence="7">
    <location>
        <begin position="429"/>
        <end position="448"/>
    </location>
</feature>
<evidence type="ECO:0000256" key="3">
    <source>
        <dbReference type="ARBA" id="ARBA00022692"/>
    </source>
</evidence>
<evidence type="ECO:0000256" key="4">
    <source>
        <dbReference type="ARBA" id="ARBA00022989"/>
    </source>
</evidence>
<dbReference type="OrthoDB" id="1935484at2759"/>
<evidence type="ECO:0000313" key="10">
    <source>
        <dbReference type="Proteomes" id="UP000613580"/>
    </source>
</evidence>
<keyword evidence="3 7" id="KW-0812">Transmembrane</keyword>
<dbReference type="Proteomes" id="UP000613580">
    <property type="component" value="Unassembled WGS sequence"/>
</dbReference>
<feature type="transmembrane region" description="Helical" evidence="7">
    <location>
        <begin position="399"/>
        <end position="417"/>
    </location>
</feature>
<feature type="transmembrane region" description="Helical" evidence="7">
    <location>
        <begin position="956"/>
        <end position="974"/>
    </location>
</feature>
<dbReference type="PANTHER" id="PTHR43791">
    <property type="entry name" value="PERMEASE-RELATED"/>
    <property type="match status" value="1"/>
</dbReference>
<dbReference type="InterPro" id="IPR036259">
    <property type="entry name" value="MFS_trans_sf"/>
</dbReference>
<evidence type="ECO:0000256" key="5">
    <source>
        <dbReference type="ARBA" id="ARBA00023136"/>
    </source>
</evidence>
<feature type="transmembrane region" description="Helical" evidence="7">
    <location>
        <begin position="808"/>
        <end position="830"/>
    </location>
</feature>
<dbReference type="Pfam" id="PF07690">
    <property type="entry name" value="MFS_1"/>
    <property type="match status" value="2"/>
</dbReference>
<dbReference type="Gene3D" id="1.20.1250.20">
    <property type="entry name" value="MFS general substrate transporter like domains"/>
    <property type="match status" value="2"/>
</dbReference>
<evidence type="ECO:0000256" key="7">
    <source>
        <dbReference type="SAM" id="Phobius"/>
    </source>
</evidence>
<keyword evidence="5 7" id="KW-0472">Membrane</keyword>
<dbReference type="SUPFAM" id="SSF103473">
    <property type="entry name" value="MFS general substrate transporter"/>
    <property type="match status" value="2"/>
</dbReference>
<dbReference type="InterPro" id="IPR020846">
    <property type="entry name" value="MFS_dom"/>
</dbReference>
<feature type="transmembrane region" description="Helical" evidence="7">
    <location>
        <begin position="1050"/>
        <end position="1069"/>
    </location>
</feature>
<evidence type="ECO:0000313" key="9">
    <source>
        <dbReference type="EMBL" id="KAF7318235.1"/>
    </source>
</evidence>
<feature type="transmembrane region" description="Helical" evidence="7">
    <location>
        <begin position="525"/>
        <end position="546"/>
    </location>
</feature>
<evidence type="ECO:0000259" key="8">
    <source>
        <dbReference type="PROSITE" id="PS50850"/>
    </source>
</evidence>
<gene>
    <name evidence="9" type="ORF">HMN09_00332000</name>
</gene>
<feature type="compositionally biased region" description="Low complexity" evidence="6">
    <location>
        <begin position="8"/>
        <end position="19"/>
    </location>
</feature>
<dbReference type="InterPro" id="IPR011701">
    <property type="entry name" value="MFS"/>
</dbReference>
<dbReference type="AlphaFoldDB" id="A0A8H6TM74"/>
<feature type="domain" description="Major facilitator superfamily (MFS) profile" evidence="8">
    <location>
        <begin position="681"/>
        <end position="1141"/>
    </location>
</feature>
<proteinExistence type="predicted"/>
<dbReference type="PANTHER" id="PTHR43791:SF65">
    <property type="entry name" value="MAJOR FACILITATOR SUPERFAMILY (MFS) PROFILE DOMAIN-CONTAINING PROTEIN-RELATED"/>
    <property type="match status" value="1"/>
</dbReference>
<dbReference type="GO" id="GO:0016020">
    <property type="term" value="C:membrane"/>
    <property type="evidence" value="ECO:0007669"/>
    <property type="project" value="UniProtKB-SubCell"/>
</dbReference>
<name>A0A8H6TM74_MYCCL</name>
<comment type="subcellular location">
    <subcellularLocation>
        <location evidence="1">Membrane</location>
        <topology evidence="1">Multi-pass membrane protein</topology>
    </subcellularLocation>
</comment>
<evidence type="ECO:0000256" key="2">
    <source>
        <dbReference type="ARBA" id="ARBA00022448"/>
    </source>
</evidence>
<feature type="transmembrane region" description="Helical" evidence="7">
    <location>
        <begin position="1081"/>
        <end position="1103"/>
    </location>
</feature>